<reference evidence="2" key="1">
    <citation type="submission" date="2021-10" db="EMBL/GenBank/DDBJ databases">
        <authorList>
            <person name="Piombo E."/>
        </authorList>
    </citation>
    <scope>NUCLEOTIDE SEQUENCE</scope>
</reference>
<accession>A0A9N9V7G4</accession>
<evidence type="ECO:0000313" key="2">
    <source>
        <dbReference type="EMBL" id="CAH0019936.1"/>
    </source>
</evidence>
<feature type="compositionally biased region" description="Polar residues" evidence="1">
    <location>
        <begin position="20"/>
        <end position="41"/>
    </location>
</feature>
<keyword evidence="3" id="KW-1185">Reference proteome</keyword>
<name>A0A9N9V7G4_9HYPO</name>
<evidence type="ECO:0000313" key="3">
    <source>
        <dbReference type="Proteomes" id="UP000696573"/>
    </source>
</evidence>
<feature type="compositionally biased region" description="Basic and acidic residues" evidence="1">
    <location>
        <begin position="47"/>
        <end position="57"/>
    </location>
</feature>
<proteinExistence type="predicted"/>
<dbReference type="AlphaFoldDB" id="A0A9N9V7G4"/>
<comment type="caution">
    <text evidence="2">The sequence shown here is derived from an EMBL/GenBank/DDBJ whole genome shotgun (WGS) entry which is preliminary data.</text>
</comment>
<protein>
    <submittedName>
        <fullName evidence="2">Uncharacterized protein</fullName>
    </submittedName>
</protein>
<gene>
    <name evidence="2" type="ORF">CRHIZ90672A_00019008</name>
</gene>
<organism evidence="2 3">
    <name type="scientific">Clonostachys rhizophaga</name>
    <dbReference type="NCBI Taxonomy" id="160324"/>
    <lineage>
        <taxon>Eukaryota</taxon>
        <taxon>Fungi</taxon>
        <taxon>Dikarya</taxon>
        <taxon>Ascomycota</taxon>
        <taxon>Pezizomycotina</taxon>
        <taxon>Sordariomycetes</taxon>
        <taxon>Hypocreomycetidae</taxon>
        <taxon>Hypocreales</taxon>
        <taxon>Bionectriaceae</taxon>
        <taxon>Clonostachys</taxon>
    </lineage>
</organism>
<dbReference type="EMBL" id="CABFNQ020000594">
    <property type="protein sequence ID" value="CAH0019936.1"/>
    <property type="molecule type" value="Genomic_DNA"/>
</dbReference>
<sequence length="75" mass="7823">MASSMSLSVSNLRSGIFKAASNTLPSKRQGSKANNATSLPNMTAPKDSNKPDFQEGHVADKLVSSNAILEIVSSS</sequence>
<dbReference type="Proteomes" id="UP000696573">
    <property type="component" value="Unassembled WGS sequence"/>
</dbReference>
<feature type="region of interest" description="Disordered" evidence="1">
    <location>
        <begin position="20"/>
        <end position="57"/>
    </location>
</feature>
<evidence type="ECO:0000256" key="1">
    <source>
        <dbReference type="SAM" id="MobiDB-lite"/>
    </source>
</evidence>